<dbReference type="PANTHER" id="PTHR24406">
    <property type="entry name" value="TRANSCRIPTIONAL REPRESSOR CTCFL-RELATED"/>
    <property type="match status" value="1"/>
</dbReference>
<dbReference type="GO" id="GO:0005634">
    <property type="term" value="C:nucleus"/>
    <property type="evidence" value="ECO:0007669"/>
    <property type="project" value="UniProtKB-SubCell"/>
</dbReference>
<organism evidence="9 10">
    <name type="scientific">Aspergillus homomorphus (strain CBS 101889)</name>
    <dbReference type="NCBI Taxonomy" id="1450537"/>
    <lineage>
        <taxon>Eukaryota</taxon>
        <taxon>Fungi</taxon>
        <taxon>Dikarya</taxon>
        <taxon>Ascomycota</taxon>
        <taxon>Pezizomycotina</taxon>
        <taxon>Eurotiomycetes</taxon>
        <taxon>Eurotiomycetidae</taxon>
        <taxon>Eurotiales</taxon>
        <taxon>Aspergillaceae</taxon>
        <taxon>Aspergillus</taxon>
        <taxon>Aspergillus subgen. Circumdati</taxon>
    </lineage>
</organism>
<evidence type="ECO:0000256" key="4">
    <source>
        <dbReference type="ARBA" id="ARBA00022771"/>
    </source>
</evidence>
<keyword evidence="4 7" id="KW-0863">Zinc-finger</keyword>
<evidence type="ECO:0000256" key="1">
    <source>
        <dbReference type="ARBA" id="ARBA00004123"/>
    </source>
</evidence>
<evidence type="ECO:0000313" key="9">
    <source>
        <dbReference type="EMBL" id="RAL12404.1"/>
    </source>
</evidence>
<keyword evidence="3" id="KW-0677">Repeat</keyword>
<dbReference type="SUPFAM" id="SSF57667">
    <property type="entry name" value="beta-beta-alpha zinc fingers"/>
    <property type="match status" value="1"/>
</dbReference>
<gene>
    <name evidence="9" type="ORF">BO97DRAFT_414197</name>
</gene>
<accession>A0A395I1I1</accession>
<dbReference type="Proteomes" id="UP000248961">
    <property type="component" value="Unassembled WGS sequence"/>
</dbReference>
<dbReference type="InterPro" id="IPR050888">
    <property type="entry name" value="ZnF_C2H2-type_TF"/>
</dbReference>
<keyword evidence="2" id="KW-0479">Metal-binding</keyword>
<dbReference type="VEuPathDB" id="FungiDB:BO97DRAFT_414197"/>
<evidence type="ECO:0000256" key="5">
    <source>
        <dbReference type="ARBA" id="ARBA00022833"/>
    </source>
</evidence>
<evidence type="ECO:0000313" key="10">
    <source>
        <dbReference type="Proteomes" id="UP000248961"/>
    </source>
</evidence>
<evidence type="ECO:0000256" key="7">
    <source>
        <dbReference type="PROSITE-ProRule" id="PRU00042"/>
    </source>
</evidence>
<evidence type="ECO:0000256" key="3">
    <source>
        <dbReference type="ARBA" id="ARBA00022737"/>
    </source>
</evidence>
<comment type="subcellular location">
    <subcellularLocation>
        <location evidence="1">Nucleus</location>
    </subcellularLocation>
</comment>
<dbReference type="SUPFAM" id="SSF57850">
    <property type="entry name" value="RING/U-box"/>
    <property type="match status" value="1"/>
</dbReference>
<name>A0A395I1I1_ASPHC</name>
<dbReference type="InterPro" id="IPR036236">
    <property type="entry name" value="Znf_C2H2_sf"/>
</dbReference>
<protein>
    <recommendedName>
        <fullName evidence="8">C2H2-type domain-containing protein</fullName>
    </recommendedName>
</protein>
<feature type="domain" description="C2H2-type" evidence="8">
    <location>
        <begin position="152"/>
        <end position="182"/>
    </location>
</feature>
<dbReference type="InterPro" id="IPR013083">
    <property type="entry name" value="Znf_RING/FYVE/PHD"/>
</dbReference>
<dbReference type="STRING" id="1450537.A0A395I1I1"/>
<evidence type="ECO:0000259" key="8">
    <source>
        <dbReference type="PROSITE" id="PS50157"/>
    </source>
</evidence>
<dbReference type="EMBL" id="KZ824283">
    <property type="protein sequence ID" value="RAL12404.1"/>
    <property type="molecule type" value="Genomic_DNA"/>
</dbReference>
<dbReference type="Gene3D" id="3.30.160.60">
    <property type="entry name" value="Classic Zinc Finger"/>
    <property type="match status" value="2"/>
</dbReference>
<dbReference type="SMART" id="SM00355">
    <property type="entry name" value="ZnF_C2H2"/>
    <property type="match status" value="4"/>
</dbReference>
<dbReference type="Gene3D" id="3.30.40.10">
    <property type="entry name" value="Zinc/RING finger domain, C3HC4 (zinc finger)"/>
    <property type="match status" value="1"/>
</dbReference>
<dbReference type="OrthoDB" id="4448093at2759"/>
<dbReference type="AlphaFoldDB" id="A0A395I1I1"/>
<proteinExistence type="predicted"/>
<sequence>MTCHRDLARYGQWLPTARMKQEVLVEPLVPEATREGTATCRMCDKLGGKRPMTKCSQCDHIHHESCVKRLIRIAARHGHRLAYGCPGCGKPWVTPSQLAQRERKAAEEKRCADLLERMLPAADREASRESLDLEPYRGPDARYPHVREGDRYICAFKLTRSRDCSKSYSRLTKLKAHQRMIHYSGISQCQECGGDFSNPSNLRNHCRRCHPPPPPFSPRCAEPQCGVECADRKALVQHLNLRHDLRVDGRACTWCGLRCWSWVEAIDHCGNDHWYRLEDGFLYR</sequence>
<keyword evidence="5" id="KW-0862">Zinc</keyword>
<keyword evidence="6" id="KW-0539">Nucleus</keyword>
<dbReference type="GeneID" id="37200624"/>
<dbReference type="GO" id="GO:0008270">
    <property type="term" value="F:zinc ion binding"/>
    <property type="evidence" value="ECO:0007669"/>
    <property type="project" value="UniProtKB-KW"/>
</dbReference>
<keyword evidence="10" id="KW-1185">Reference proteome</keyword>
<dbReference type="InterPro" id="IPR013087">
    <property type="entry name" value="Znf_C2H2_type"/>
</dbReference>
<feature type="domain" description="C2H2-type" evidence="8">
    <location>
        <begin position="187"/>
        <end position="215"/>
    </location>
</feature>
<evidence type="ECO:0000256" key="2">
    <source>
        <dbReference type="ARBA" id="ARBA00022723"/>
    </source>
</evidence>
<evidence type="ECO:0000256" key="6">
    <source>
        <dbReference type="ARBA" id="ARBA00023242"/>
    </source>
</evidence>
<dbReference type="PROSITE" id="PS00028">
    <property type="entry name" value="ZINC_FINGER_C2H2_1"/>
    <property type="match status" value="1"/>
</dbReference>
<dbReference type="RefSeq" id="XP_025551558.1">
    <property type="nucleotide sequence ID" value="XM_025696335.1"/>
</dbReference>
<dbReference type="PROSITE" id="PS50157">
    <property type="entry name" value="ZINC_FINGER_C2H2_2"/>
    <property type="match status" value="2"/>
</dbReference>
<reference evidence="9 10" key="1">
    <citation type="submission" date="2018-02" db="EMBL/GenBank/DDBJ databases">
        <title>The genomes of Aspergillus section Nigri reveals drivers in fungal speciation.</title>
        <authorList>
            <consortium name="DOE Joint Genome Institute"/>
            <person name="Vesth T.C."/>
            <person name="Nybo J."/>
            <person name="Theobald S."/>
            <person name="Brandl J."/>
            <person name="Frisvad J.C."/>
            <person name="Nielsen K.F."/>
            <person name="Lyhne E.K."/>
            <person name="Kogle M.E."/>
            <person name="Kuo A."/>
            <person name="Riley R."/>
            <person name="Clum A."/>
            <person name="Nolan M."/>
            <person name="Lipzen A."/>
            <person name="Salamov A."/>
            <person name="Henrissat B."/>
            <person name="Wiebenga A."/>
            <person name="De vries R.P."/>
            <person name="Grigoriev I.V."/>
            <person name="Mortensen U.H."/>
            <person name="Andersen M.R."/>
            <person name="Baker S.E."/>
        </authorList>
    </citation>
    <scope>NUCLEOTIDE SEQUENCE [LARGE SCALE GENOMIC DNA]</scope>
    <source>
        <strain evidence="9 10">CBS 101889</strain>
    </source>
</reference>